<name>A0A8J2WQQ1_9CRUS</name>
<dbReference type="PROSITE" id="PS51257">
    <property type="entry name" value="PROKAR_LIPOPROTEIN"/>
    <property type="match status" value="1"/>
</dbReference>
<feature type="chain" id="PRO_5035278238" evidence="1">
    <location>
        <begin position="22"/>
        <end position="67"/>
    </location>
</feature>
<dbReference type="OrthoDB" id="10517248at2759"/>
<evidence type="ECO:0000256" key="1">
    <source>
        <dbReference type="SAM" id="SignalP"/>
    </source>
</evidence>
<dbReference type="EMBL" id="CAKKLH010000280">
    <property type="protein sequence ID" value="CAH0107895.1"/>
    <property type="molecule type" value="Genomic_DNA"/>
</dbReference>
<comment type="caution">
    <text evidence="2">The sequence shown here is derived from an EMBL/GenBank/DDBJ whole genome shotgun (WGS) entry which is preliminary data.</text>
</comment>
<gene>
    <name evidence="2" type="ORF">DGAL_LOCUS11234</name>
</gene>
<proteinExistence type="predicted"/>
<dbReference type="AlphaFoldDB" id="A0A8J2WQQ1"/>
<keyword evidence="1" id="KW-0732">Signal</keyword>
<dbReference type="Proteomes" id="UP000789390">
    <property type="component" value="Unassembled WGS sequence"/>
</dbReference>
<protein>
    <submittedName>
        <fullName evidence="2">Uncharacterized protein</fullName>
    </submittedName>
</protein>
<accession>A0A8J2WQQ1</accession>
<keyword evidence="3" id="KW-1185">Reference proteome</keyword>
<sequence length="67" mass="7584">MNKGILILFVFVVACVLSTSAQYDNKHSDYIAEPIIMDDPSIVNYRLIRFSRAAEPAGSRFSKWLFG</sequence>
<reference evidence="2" key="1">
    <citation type="submission" date="2021-11" db="EMBL/GenBank/DDBJ databases">
        <authorList>
            <person name="Schell T."/>
        </authorList>
    </citation>
    <scope>NUCLEOTIDE SEQUENCE</scope>
    <source>
        <strain evidence="2">M5</strain>
    </source>
</reference>
<organism evidence="2 3">
    <name type="scientific">Daphnia galeata</name>
    <dbReference type="NCBI Taxonomy" id="27404"/>
    <lineage>
        <taxon>Eukaryota</taxon>
        <taxon>Metazoa</taxon>
        <taxon>Ecdysozoa</taxon>
        <taxon>Arthropoda</taxon>
        <taxon>Crustacea</taxon>
        <taxon>Branchiopoda</taxon>
        <taxon>Diplostraca</taxon>
        <taxon>Cladocera</taxon>
        <taxon>Anomopoda</taxon>
        <taxon>Daphniidae</taxon>
        <taxon>Daphnia</taxon>
    </lineage>
</organism>
<evidence type="ECO:0000313" key="3">
    <source>
        <dbReference type="Proteomes" id="UP000789390"/>
    </source>
</evidence>
<feature type="signal peptide" evidence="1">
    <location>
        <begin position="1"/>
        <end position="21"/>
    </location>
</feature>
<evidence type="ECO:0000313" key="2">
    <source>
        <dbReference type="EMBL" id="CAH0107895.1"/>
    </source>
</evidence>